<sequence length="292" mass="33383">MDNPKGWKVLSTVARTSKCAILNVVINDEKFVVKQYFKKPLKRECLKRQKQWGRLISEYDIIKEEYDLMKELEHERIIGVDSIVDFGINVYLVLEFGGDELAPDNLEDQTKYDLEDVMIWVNQITEGLEFIHNKKVVHGDLKPSNLLRSQDNNIKICDFGSSVREYNDNDTLSKIPKGTPAYNSPEFCEASSGASSCSLIHGKPLDMWALGATIYRLLYGKVPFYCEGTIFQLYDSIMNDDIIIPDEVLTKSGFITVLPTQLRDILEGLLERDPVKRLTIGQVRDKLQKIVL</sequence>
<dbReference type="Pfam" id="PF00069">
    <property type="entry name" value="Pkinase"/>
    <property type="match status" value="1"/>
</dbReference>
<dbReference type="RefSeq" id="XP_019038390.1">
    <property type="nucleotide sequence ID" value="XM_019182067.1"/>
</dbReference>
<dbReference type="InterPro" id="IPR000719">
    <property type="entry name" value="Prot_kinase_dom"/>
</dbReference>
<dbReference type="GO" id="GO:0004674">
    <property type="term" value="F:protein serine/threonine kinase activity"/>
    <property type="evidence" value="ECO:0007669"/>
    <property type="project" value="UniProtKB-EC"/>
</dbReference>
<name>A0A1E3P1G8_WICAA</name>
<evidence type="ECO:0000256" key="1">
    <source>
        <dbReference type="ARBA" id="ARBA00012513"/>
    </source>
</evidence>
<dbReference type="GeneID" id="30199313"/>
<dbReference type="SUPFAM" id="SSF56112">
    <property type="entry name" value="Protein kinase-like (PK-like)"/>
    <property type="match status" value="1"/>
</dbReference>
<dbReference type="GO" id="GO:0005524">
    <property type="term" value="F:ATP binding"/>
    <property type="evidence" value="ECO:0007669"/>
    <property type="project" value="UniProtKB-KW"/>
</dbReference>
<dbReference type="Proteomes" id="UP000094112">
    <property type="component" value="Unassembled WGS sequence"/>
</dbReference>
<dbReference type="GO" id="GO:0000407">
    <property type="term" value="C:phagophore assembly site"/>
    <property type="evidence" value="ECO:0007669"/>
    <property type="project" value="TreeGrafter"/>
</dbReference>
<dbReference type="STRING" id="683960.A0A1E3P1G8"/>
<proteinExistence type="predicted"/>
<dbReference type="GO" id="GO:0010506">
    <property type="term" value="P:regulation of autophagy"/>
    <property type="evidence" value="ECO:0007669"/>
    <property type="project" value="InterPro"/>
</dbReference>
<dbReference type="GO" id="GO:0000045">
    <property type="term" value="P:autophagosome assembly"/>
    <property type="evidence" value="ECO:0007669"/>
    <property type="project" value="TreeGrafter"/>
</dbReference>
<keyword evidence="8" id="KW-1185">Reference proteome</keyword>
<dbReference type="InterPro" id="IPR011009">
    <property type="entry name" value="Kinase-like_dom_sf"/>
</dbReference>
<dbReference type="EC" id="2.7.11.1" evidence="1"/>
<dbReference type="PANTHER" id="PTHR24348">
    <property type="entry name" value="SERINE/THREONINE-PROTEIN KINASE UNC-51-RELATED"/>
    <property type="match status" value="1"/>
</dbReference>
<gene>
    <name evidence="7" type="ORF">WICANDRAFT_33409</name>
</gene>
<evidence type="ECO:0000256" key="5">
    <source>
        <dbReference type="ARBA" id="ARBA00022840"/>
    </source>
</evidence>
<dbReference type="InterPro" id="IPR045269">
    <property type="entry name" value="Atg1-like"/>
</dbReference>
<dbReference type="GO" id="GO:0016020">
    <property type="term" value="C:membrane"/>
    <property type="evidence" value="ECO:0007669"/>
    <property type="project" value="TreeGrafter"/>
</dbReference>
<feature type="domain" description="Protein kinase" evidence="6">
    <location>
        <begin position="7"/>
        <end position="291"/>
    </location>
</feature>
<protein>
    <recommendedName>
        <fullName evidence="1">non-specific serine/threonine protein kinase</fullName>
        <ecNumber evidence="1">2.7.11.1</ecNumber>
    </recommendedName>
</protein>
<evidence type="ECO:0000256" key="2">
    <source>
        <dbReference type="ARBA" id="ARBA00022679"/>
    </source>
</evidence>
<evidence type="ECO:0000256" key="3">
    <source>
        <dbReference type="ARBA" id="ARBA00022741"/>
    </source>
</evidence>
<keyword evidence="2" id="KW-0808">Transferase</keyword>
<organism evidence="7 8">
    <name type="scientific">Wickerhamomyces anomalus (strain ATCC 58044 / CBS 1984 / NCYC 433 / NRRL Y-366-8)</name>
    <name type="common">Yeast</name>
    <name type="synonym">Hansenula anomala</name>
    <dbReference type="NCBI Taxonomy" id="683960"/>
    <lineage>
        <taxon>Eukaryota</taxon>
        <taxon>Fungi</taxon>
        <taxon>Dikarya</taxon>
        <taxon>Ascomycota</taxon>
        <taxon>Saccharomycotina</taxon>
        <taxon>Saccharomycetes</taxon>
        <taxon>Phaffomycetales</taxon>
        <taxon>Wickerhamomycetaceae</taxon>
        <taxon>Wickerhamomyces</taxon>
    </lineage>
</organism>
<dbReference type="SMART" id="SM00220">
    <property type="entry name" value="S_TKc"/>
    <property type="match status" value="1"/>
</dbReference>
<dbReference type="PANTHER" id="PTHR24348:SF22">
    <property type="entry name" value="NON-SPECIFIC SERINE_THREONINE PROTEIN KINASE"/>
    <property type="match status" value="1"/>
</dbReference>
<reference evidence="7 8" key="1">
    <citation type="journal article" date="2016" name="Proc. Natl. Acad. Sci. U.S.A.">
        <title>Comparative genomics of biotechnologically important yeasts.</title>
        <authorList>
            <person name="Riley R."/>
            <person name="Haridas S."/>
            <person name="Wolfe K.H."/>
            <person name="Lopes M.R."/>
            <person name="Hittinger C.T."/>
            <person name="Goeker M."/>
            <person name="Salamov A.A."/>
            <person name="Wisecaver J.H."/>
            <person name="Long T.M."/>
            <person name="Calvey C.H."/>
            <person name="Aerts A.L."/>
            <person name="Barry K.W."/>
            <person name="Choi C."/>
            <person name="Clum A."/>
            <person name="Coughlan A.Y."/>
            <person name="Deshpande S."/>
            <person name="Douglass A.P."/>
            <person name="Hanson S.J."/>
            <person name="Klenk H.-P."/>
            <person name="LaButti K.M."/>
            <person name="Lapidus A."/>
            <person name="Lindquist E.A."/>
            <person name="Lipzen A.M."/>
            <person name="Meier-Kolthoff J.P."/>
            <person name="Ohm R.A."/>
            <person name="Otillar R.P."/>
            <person name="Pangilinan J.L."/>
            <person name="Peng Y."/>
            <person name="Rokas A."/>
            <person name="Rosa C.A."/>
            <person name="Scheuner C."/>
            <person name="Sibirny A.A."/>
            <person name="Slot J.C."/>
            <person name="Stielow J.B."/>
            <person name="Sun H."/>
            <person name="Kurtzman C.P."/>
            <person name="Blackwell M."/>
            <person name="Grigoriev I.V."/>
            <person name="Jeffries T.W."/>
        </authorList>
    </citation>
    <scope>NUCLEOTIDE SEQUENCE [LARGE SCALE GENOMIC DNA]</scope>
    <source>
        <strain evidence="8">ATCC 58044 / CBS 1984 / NCYC 433 / NRRL Y-366-8</strain>
    </source>
</reference>
<dbReference type="OrthoDB" id="68483at2759"/>
<accession>A0A1E3P1G8</accession>
<dbReference type="PROSITE" id="PS50011">
    <property type="entry name" value="PROTEIN_KINASE_DOM"/>
    <property type="match status" value="1"/>
</dbReference>
<dbReference type="GO" id="GO:0005829">
    <property type="term" value="C:cytosol"/>
    <property type="evidence" value="ECO:0007669"/>
    <property type="project" value="TreeGrafter"/>
</dbReference>
<evidence type="ECO:0000313" key="8">
    <source>
        <dbReference type="Proteomes" id="UP000094112"/>
    </source>
</evidence>
<dbReference type="AlphaFoldDB" id="A0A1E3P1G8"/>
<keyword evidence="3" id="KW-0547">Nucleotide-binding</keyword>
<keyword evidence="4" id="KW-0418">Kinase</keyword>
<dbReference type="GO" id="GO:0005776">
    <property type="term" value="C:autophagosome"/>
    <property type="evidence" value="ECO:0007669"/>
    <property type="project" value="TreeGrafter"/>
</dbReference>
<keyword evidence="5" id="KW-0067">ATP-binding</keyword>
<evidence type="ECO:0000313" key="7">
    <source>
        <dbReference type="EMBL" id="ODQ59183.1"/>
    </source>
</evidence>
<evidence type="ECO:0000259" key="6">
    <source>
        <dbReference type="PROSITE" id="PS50011"/>
    </source>
</evidence>
<dbReference type="EMBL" id="KV454211">
    <property type="protein sequence ID" value="ODQ59183.1"/>
    <property type="molecule type" value="Genomic_DNA"/>
</dbReference>
<dbReference type="Gene3D" id="1.10.510.10">
    <property type="entry name" value="Transferase(Phosphotransferase) domain 1"/>
    <property type="match status" value="1"/>
</dbReference>
<evidence type="ECO:0000256" key="4">
    <source>
        <dbReference type="ARBA" id="ARBA00022777"/>
    </source>
</evidence>